<evidence type="ECO:0000256" key="8">
    <source>
        <dbReference type="ARBA" id="ARBA00023136"/>
    </source>
</evidence>
<evidence type="ECO:0000256" key="10">
    <source>
        <dbReference type="SAM" id="Phobius"/>
    </source>
</evidence>
<dbReference type="Gene3D" id="1.20.1250.20">
    <property type="entry name" value="MFS general substrate transporter like domains"/>
    <property type="match status" value="1"/>
</dbReference>
<sequence>MSQVESEMQKDQKPVNIIRSQSYQSSDDIIASNDGHKKHFVHDSELRRQRFAGGTKIRDVLTVLCAGFALISDGYQNNVMTMLNVVFPVLHPIAYDAKMKTAISNASLVGTIFGQVAIGFTCDYIGRKWSIVVATVFLILGTIMCAASHGVTTNGMLWMLLISRGVTGFGIGAEYPASSVSANEAANESIRRRGGVFTLCTNLPLSFGGPFASIIFLIVYQITKGVSSGLWRAMFAIGAFWPLSVFYFRLKMATSELYKKSAIKRRVPYWLALKYYWPRFLGTCGCWFLYDFVTFPNGVFSAGIIKTVLDDTTDIEKIAEWQLLMGIIAIPGVFIGAYLCDRIGRKYTLIVGFCGYIVFGLIVGIGYDKIKSIPALFIVFYGLMMSSGNLGPGDMMGLVSLESFATPIRGTCYGLSAALGKVGAVVGTETFTPIQNHKGAKWTFIIAAICGLAGVLVAFFFIPHLKEDDLLEEDIKFKNYLIDNGWEGDFGIPGEPSKDEELQASSDDDDPQFKVI</sequence>
<reference evidence="12 13" key="1">
    <citation type="submission" date="2015-11" db="EMBL/GenBank/DDBJ databases">
        <title>The genome of Debaryomyces fabryi.</title>
        <authorList>
            <person name="Tafer H."/>
            <person name="Lopandic K."/>
        </authorList>
    </citation>
    <scope>NUCLEOTIDE SEQUENCE [LARGE SCALE GENOMIC DNA]</scope>
    <source>
        <strain evidence="12 13">CBS 789</strain>
    </source>
</reference>
<feature type="transmembrane region" description="Helical" evidence="10">
    <location>
        <begin position="442"/>
        <end position="462"/>
    </location>
</feature>
<dbReference type="FunFam" id="1.20.1250.20:FF:000140">
    <property type="entry name" value="Putative MFS phospholipid transporter"/>
    <property type="match status" value="1"/>
</dbReference>
<evidence type="ECO:0000256" key="5">
    <source>
        <dbReference type="ARBA" id="ARBA00022692"/>
    </source>
</evidence>
<dbReference type="EMBL" id="LMYN01000091">
    <property type="protein sequence ID" value="KSA00367.1"/>
    <property type="molecule type" value="Genomic_DNA"/>
</dbReference>
<comment type="similarity">
    <text evidence="2">Belongs to the major facilitator superfamily. Sugar transporter (TC 2.A.1.1) family.</text>
</comment>
<keyword evidence="13" id="KW-1185">Reference proteome</keyword>
<feature type="transmembrane region" description="Helical" evidence="10">
    <location>
        <begin position="129"/>
        <end position="149"/>
    </location>
</feature>
<comment type="caution">
    <text evidence="12">The sequence shown here is derived from an EMBL/GenBank/DDBJ whole genome shotgun (WGS) entry which is preliminary data.</text>
</comment>
<dbReference type="Pfam" id="PF00083">
    <property type="entry name" value="Sugar_tr"/>
    <property type="match status" value="1"/>
</dbReference>
<dbReference type="RefSeq" id="XP_015466469.1">
    <property type="nucleotide sequence ID" value="XM_015612712.1"/>
</dbReference>
<evidence type="ECO:0000256" key="7">
    <source>
        <dbReference type="ARBA" id="ARBA00023026"/>
    </source>
</evidence>
<accession>A0A0V1PWN7</accession>
<dbReference type="GO" id="GO:0001406">
    <property type="term" value="F:glycerophosphodiester transmembrane transporter activity"/>
    <property type="evidence" value="ECO:0007669"/>
    <property type="project" value="UniProtKB-ARBA"/>
</dbReference>
<evidence type="ECO:0000259" key="11">
    <source>
        <dbReference type="PROSITE" id="PS50850"/>
    </source>
</evidence>
<feature type="transmembrane region" description="Helical" evidence="10">
    <location>
        <begin position="102"/>
        <end position="122"/>
    </location>
</feature>
<evidence type="ECO:0000256" key="2">
    <source>
        <dbReference type="ARBA" id="ARBA00010992"/>
    </source>
</evidence>
<feature type="transmembrane region" description="Helical" evidence="10">
    <location>
        <begin position="321"/>
        <end position="340"/>
    </location>
</feature>
<feature type="domain" description="Major facilitator superfamily (MFS) profile" evidence="11">
    <location>
        <begin position="62"/>
        <end position="466"/>
    </location>
</feature>
<dbReference type="GO" id="GO:0005886">
    <property type="term" value="C:plasma membrane"/>
    <property type="evidence" value="ECO:0007669"/>
    <property type="project" value="UniProtKB-SubCell"/>
</dbReference>
<feature type="region of interest" description="Disordered" evidence="9">
    <location>
        <begin position="492"/>
        <end position="516"/>
    </location>
</feature>
<evidence type="ECO:0000256" key="3">
    <source>
        <dbReference type="ARBA" id="ARBA00022448"/>
    </source>
</evidence>
<keyword evidence="7" id="KW-0843">Virulence</keyword>
<feature type="transmembrane region" description="Helical" evidence="10">
    <location>
        <begin position="373"/>
        <end position="391"/>
    </location>
</feature>
<keyword evidence="3" id="KW-0813">Transport</keyword>
<dbReference type="InterPro" id="IPR020846">
    <property type="entry name" value="MFS_dom"/>
</dbReference>
<evidence type="ECO:0000256" key="4">
    <source>
        <dbReference type="ARBA" id="ARBA00022475"/>
    </source>
</evidence>
<dbReference type="PANTHER" id="PTHR23508">
    <property type="entry name" value="CARBOXYLIC ACID TRANSPORTER PROTEIN HOMOLOG"/>
    <property type="match status" value="1"/>
</dbReference>
<feature type="transmembrane region" description="Helical" evidence="10">
    <location>
        <begin position="269"/>
        <end position="290"/>
    </location>
</feature>
<dbReference type="SUPFAM" id="SSF103473">
    <property type="entry name" value="MFS general substrate transporter"/>
    <property type="match status" value="1"/>
</dbReference>
<feature type="transmembrane region" description="Helical" evidence="10">
    <location>
        <begin position="347"/>
        <end position="367"/>
    </location>
</feature>
<keyword evidence="8 10" id="KW-0472">Membrane</keyword>
<dbReference type="PROSITE" id="PS50850">
    <property type="entry name" value="MFS"/>
    <property type="match status" value="1"/>
</dbReference>
<evidence type="ECO:0000256" key="6">
    <source>
        <dbReference type="ARBA" id="ARBA00022989"/>
    </source>
</evidence>
<comment type="subcellular location">
    <subcellularLocation>
        <location evidence="1">Cell membrane</location>
        <topology evidence="1">Multi-pass membrane protein</topology>
    </subcellularLocation>
</comment>
<evidence type="ECO:0000256" key="1">
    <source>
        <dbReference type="ARBA" id="ARBA00004651"/>
    </source>
</evidence>
<feature type="transmembrane region" description="Helical" evidence="10">
    <location>
        <begin position="196"/>
        <end position="223"/>
    </location>
</feature>
<evidence type="ECO:0000313" key="12">
    <source>
        <dbReference type="EMBL" id="KSA00367.1"/>
    </source>
</evidence>
<feature type="transmembrane region" description="Helical" evidence="10">
    <location>
        <begin position="229"/>
        <end position="248"/>
    </location>
</feature>
<keyword evidence="6 10" id="KW-1133">Transmembrane helix</keyword>
<proteinExistence type="inferred from homology"/>
<dbReference type="InterPro" id="IPR005828">
    <property type="entry name" value="MFS_sugar_transport-like"/>
</dbReference>
<name>A0A0V1PWN7_9ASCO</name>
<dbReference type="GO" id="GO:0046943">
    <property type="term" value="F:carboxylic acid transmembrane transporter activity"/>
    <property type="evidence" value="ECO:0007669"/>
    <property type="project" value="TreeGrafter"/>
</dbReference>
<keyword evidence="5 10" id="KW-0812">Transmembrane</keyword>
<dbReference type="Proteomes" id="UP000054251">
    <property type="component" value="Unassembled WGS sequence"/>
</dbReference>
<dbReference type="PANTHER" id="PTHR23508:SF10">
    <property type="entry name" value="CARBOXYLIC ACID TRANSPORTER PROTEIN HOMOLOG"/>
    <property type="match status" value="1"/>
</dbReference>
<dbReference type="GeneID" id="26840892"/>
<dbReference type="InterPro" id="IPR036259">
    <property type="entry name" value="MFS_trans_sf"/>
</dbReference>
<evidence type="ECO:0000256" key="9">
    <source>
        <dbReference type="SAM" id="MobiDB-lite"/>
    </source>
</evidence>
<dbReference type="AlphaFoldDB" id="A0A0V1PWN7"/>
<keyword evidence="4" id="KW-1003">Cell membrane</keyword>
<organism evidence="12 13">
    <name type="scientific">Debaryomyces fabryi</name>
    <dbReference type="NCBI Taxonomy" id="58627"/>
    <lineage>
        <taxon>Eukaryota</taxon>
        <taxon>Fungi</taxon>
        <taxon>Dikarya</taxon>
        <taxon>Ascomycota</taxon>
        <taxon>Saccharomycotina</taxon>
        <taxon>Pichiomycetes</taxon>
        <taxon>Debaryomycetaceae</taxon>
        <taxon>Debaryomyces</taxon>
    </lineage>
</organism>
<dbReference type="OrthoDB" id="2153661at2759"/>
<gene>
    <name evidence="12" type="ORF">AC631_03883</name>
</gene>
<protein>
    <recommendedName>
        <fullName evidence="11">Major facilitator superfamily (MFS) profile domain-containing protein</fullName>
    </recommendedName>
</protein>
<evidence type="ECO:0000313" key="13">
    <source>
        <dbReference type="Proteomes" id="UP000054251"/>
    </source>
</evidence>